<dbReference type="PANTHER" id="PTHR22993:SF9">
    <property type="entry name" value="FORMAMIDOPYRIMIDINE-DNA GLYCOSYLASE"/>
    <property type="match status" value="1"/>
</dbReference>
<gene>
    <name evidence="15" type="primary">mutM</name>
    <name evidence="15" type="synonym">fpg</name>
    <name evidence="18" type="ORF">SAMN02910344_01453</name>
</gene>
<dbReference type="NCBIfam" id="NF002211">
    <property type="entry name" value="PRK01103.1"/>
    <property type="match status" value="1"/>
</dbReference>
<evidence type="ECO:0000256" key="4">
    <source>
        <dbReference type="ARBA" id="ARBA00022723"/>
    </source>
</evidence>
<feature type="binding site" evidence="15">
    <location>
        <position position="90"/>
    </location>
    <ligand>
        <name>DNA</name>
        <dbReference type="ChEBI" id="CHEBI:16991"/>
    </ligand>
</feature>
<keyword evidence="6 15" id="KW-0863">Zinc-finger</keyword>
<comment type="caution">
    <text evidence="15">Lacks conserved residue(s) required for the propagation of feature annotation.</text>
</comment>
<dbReference type="InterPro" id="IPR010663">
    <property type="entry name" value="Znf_FPG/IleRS"/>
</dbReference>
<keyword evidence="13 15" id="KW-0326">Glycosidase</keyword>
<dbReference type="NCBIfam" id="TIGR00577">
    <property type="entry name" value="fpg"/>
    <property type="match status" value="1"/>
</dbReference>
<evidence type="ECO:0000256" key="5">
    <source>
        <dbReference type="ARBA" id="ARBA00022763"/>
    </source>
</evidence>
<dbReference type="GO" id="GO:0003684">
    <property type="term" value="F:damaged DNA binding"/>
    <property type="evidence" value="ECO:0007669"/>
    <property type="project" value="InterPro"/>
</dbReference>
<keyword evidence="19" id="KW-1185">Reference proteome</keyword>
<dbReference type="GO" id="GO:0140078">
    <property type="term" value="F:class I DNA-(apurinic or apyrimidinic site) endonuclease activity"/>
    <property type="evidence" value="ECO:0007669"/>
    <property type="project" value="UniProtKB-EC"/>
</dbReference>
<dbReference type="InterPro" id="IPR015886">
    <property type="entry name" value="H2TH_FPG"/>
</dbReference>
<dbReference type="Pfam" id="PF06831">
    <property type="entry name" value="H2TH"/>
    <property type="match status" value="1"/>
</dbReference>
<dbReference type="InterPro" id="IPR015887">
    <property type="entry name" value="DNA_glyclase_Znf_dom_DNA_BS"/>
</dbReference>
<dbReference type="SMART" id="SM01232">
    <property type="entry name" value="H2TH"/>
    <property type="match status" value="1"/>
</dbReference>
<dbReference type="PROSITE" id="PS51068">
    <property type="entry name" value="FPG_CAT"/>
    <property type="match status" value="1"/>
</dbReference>
<feature type="active site" description="Proton donor; for delta-elimination activity" evidence="15">
    <location>
        <position position="263"/>
    </location>
</feature>
<comment type="catalytic activity">
    <reaction evidence="1 15">
        <text>Hydrolysis of DNA containing ring-opened 7-methylguanine residues, releasing 2,6-diamino-4-hydroxy-5-(N-methyl)formamidopyrimidine.</text>
        <dbReference type="EC" id="3.2.2.23"/>
    </reaction>
</comment>
<comment type="similarity">
    <text evidence="2 15">Belongs to the FPG family.</text>
</comment>
<reference evidence="18 19" key="1">
    <citation type="submission" date="2016-10" db="EMBL/GenBank/DDBJ databases">
        <authorList>
            <person name="Varghese N."/>
            <person name="Submissions S."/>
        </authorList>
    </citation>
    <scope>NUCLEOTIDE SEQUENCE [LARGE SCALE GENOMIC DNA]</scope>
    <source>
        <strain evidence="18 19">DSM 1361</strain>
    </source>
</reference>
<dbReference type="InterPro" id="IPR000214">
    <property type="entry name" value="Znf_DNA_glyclase/AP_lyase"/>
</dbReference>
<dbReference type="CDD" id="cd08966">
    <property type="entry name" value="EcFpg-like_N"/>
    <property type="match status" value="1"/>
</dbReference>
<keyword evidence="10 15" id="KW-0234">DNA repair</keyword>
<dbReference type="InterPro" id="IPR020629">
    <property type="entry name" value="FPG_Glyclase"/>
</dbReference>
<dbReference type="PROSITE" id="PS01242">
    <property type="entry name" value="ZF_FPG_1"/>
    <property type="match status" value="1"/>
</dbReference>
<evidence type="ECO:0000256" key="11">
    <source>
        <dbReference type="ARBA" id="ARBA00023239"/>
    </source>
</evidence>
<keyword evidence="4 15" id="KW-0479">Metal-binding</keyword>
<dbReference type="InterPro" id="IPR012319">
    <property type="entry name" value="FPG_cat"/>
</dbReference>
<dbReference type="SMART" id="SM00898">
    <property type="entry name" value="Fapy_DNA_glyco"/>
    <property type="match status" value="1"/>
</dbReference>
<evidence type="ECO:0000256" key="6">
    <source>
        <dbReference type="ARBA" id="ARBA00022771"/>
    </source>
</evidence>
<keyword evidence="5 15" id="KW-0227">DNA damage</keyword>
<dbReference type="GO" id="GO:0008270">
    <property type="term" value="F:zinc ion binding"/>
    <property type="evidence" value="ECO:0007669"/>
    <property type="project" value="UniProtKB-UniRule"/>
</dbReference>
<evidence type="ECO:0000259" key="17">
    <source>
        <dbReference type="PROSITE" id="PS51068"/>
    </source>
</evidence>
<dbReference type="Gene3D" id="1.10.8.50">
    <property type="match status" value="1"/>
</dbReference>
<evidence type="ECO:0000256" key="2">
    <source>
        <dbReference type="ARBA" id="ARBA00009409"/>
    </source>
</evidence>
<dbReference type="EC" id="3.2.2.23" evidence="15"/>
<evidence type="ECO:0000256" key="14">
    <source>
        <dbReference type="ARBA" id="ARBA00044632"/>
    </source>
</evidence>
<comment type="catalytic activity">
    <reaction evidence="14 15">
        <text>2'-deoxyribonucleotide-(2'-deoxyribose 5'-phosphate)-2'-deoxyribonucleotide-DNA = a 3'-end 2'-deoxyribonucleotide-(2,3-dehydro-2,3-deoxyribose 5'-phosphate)-DNA + a 5'-end 5'-phospho-2'-deoxyribonucleoside-DNA + H(+)</text>
        <dbReference type="Rhea" id="RHEA:66592"/>
        <dbReference type="Rhea" id="RHEA-COMP:13180"/>
        <dbReference type="Rhea" id="RHEA-COMP:16897"/>
        <dbReference type="Rhea" id="RHEA-COMP:17067"/>
        <dbReference type="ChEBI" id="CHEBI:15378"/>
        <dbReference type="ChEBI" id="CHEBI:136412"/>
        <dbReference type="ChEBI" id="CHEBI:157695"/>
        <dbReference type="ChEBI" id="CHEBI:167181"/>
        <dbReference type="EC" id="4.2.99.18"/>
    </reaction>
</comment>
<keyword evidence="8 15" id="KW-0862">Zinc</keyword>
<keyword evidence="9 15" id="KW-0238">DNA-binding</keyword>
<evidence type="ECO:0000256" key="3">
    <source>
        <dbReference type="ARBA" id="ARBA00011245"/>
    </source>
</evidence>
<dbReference type="HAMAP" id="MF_00103">
    <property type="entry name" value="Fapy_DNA_glycosyl"/>
    <property type="match status" value="1"/>
</dbReference>
<feature type="active site" description="Schiff-base intermediate with DNA" evidence="15">
    <location>
        <position position="2"/>
    </location>
</feature>
<sequence>MPELPEVEVTMRGISGFLKNSRITDINVYYPKLREPISEKFSSLHDLKVLSLARRGKYIIIETDQGTILIHLGMTGHLLVCDSDLPMKKHDHVEMVLSNGKTIRFNDQRRFGLFLWFPLGEDVYGSKYLVNLGYEPLTDDFTPEALYSSLVHHGRKPVKQALMTNEIVVGIGNIYASEILFSCRINPLTPAGHVTLADCEKMVPIIKTTLLNSIENGGTTIRDFSGADGKKGYFVQKLNVYGKSNEKCPVCGCLIESRVIGGRNTYFCSNCQRIK</sequence>
<dbReference type="Gene3D" id="3.20.190.10">
    <property type="entry name" value="MutM-like, N-terminal"/>
    <property type="match status" value="1"/>
</dbReference>
<name>A0A662ZJ89_9GAMM</name>
<comment type="subunit">
    <text evidence="3 15">Monomer.</text>
</comment>
<evidence type="ECO:0000256" key="13">
    <source>
        <dbReference type="ARBA" id="ARBA00023295"/>
    </source>
</evidence>
<dbReference type="GO" id="GO:0034039">
    <property type="term" value="F:8-oxo-7,8-dihydroguanine DNA N-glycosylase activity"/>
    <property type="evidence" value="ECO:0007669"/>
    <property type="project" value="TreeGrafter"/>
</dbReference>
<evidence type="ECO:0000313" key="19">
    <source>
        <dbReference type="Proteomes" id="UP000243745"/>
    </source>
</evidence>
<dbReference type="InterPro" id="IPR010979">
    <property type="entry name" value="Ribosomal_uS13-like_H2TH"/>
</dbReference>
<dbReference type="RefSeq" id="WP_031578728.1">
    <property type="nucleotide sequence ID" value="NZ_FOXF01000026.1"/>
</dbReference>
<feature type="domain" description="FPG-type" evidence="16">
    <location>
        <begin position="239"/>
        <end position="273"/>
    </location>
</feature>
<evidence type="ECO:0000259" key="16">
    <source>
        <dbReference type="PROSITE" id="PS51066"/>
    </source>
</evidence>
<dbReference type="EC" id="4.2.99.18" evidence="15"/>
<proteinExistence type="inferred from homology"/>
<dbReference type="SUPFAM" id="SSF57716">
    <property type="entry name" value="Glucocorticoid receptor-like (DNA-binding domain)"/>
    <property type="match status" value="1"/>
</dbReference>
<dbReference type="Pfam" id="PF01149">
    <property type="entry name" value="Fapy_DNA_glyco"/>
    <property type="match status" value="1"/>
</dbReference>
<comment type="cofactor">
    <cofactor evidence="15">
        <name>Zn(2+)</name>
        <dbReference type="ChEBI" id="CHEBI:29105"/>
    </cofactor>
    <text evidence="15">Binds 1 zinc ion per subunit.</text>
</comment>
<protein>
    <recommendedName>
        <fullName evidence="15">Formamidopyrimidine-DNA glycosylase</fullName>
        <shortName evidence="15">Fapy-DNA glycosylase</shortName>
        <ecNumber evidence="15">3.2.2.23</ecNumber>
    </recommendedName>
    <alternativeName>
        <fullName evidence="15">DNA-(apurinic or apyrimidinic site) lyase MutM</fullName>
        <shortName evidence="15">AP lyase MutM</shortName>
        <ecNumber evidence="15">4.2.99.18</ecNumber>
    </alternativeName>
</protein>
<dbReference type="FunFam" id="3.20.190.10:FF:000001">
    <property type="entry name" value="Formamidopyrimidine-DNA glycosylase"/>
    <property type="match status" value="1"/>
</dbReference>
<dbReference type="InterPro" id="IPR035937">
    <property type="entry name" value="FPG_N"/>
</dbReference>
<dbReference type="PROSITE" id="PS51066">
    <property type="entry name" value="ZF_FPG_2"/>
    <property type="match status" value="1"/>
</dbReference>
<accession>A0A662ZJ89</accession>
<keyword evidence="7 15" id="KW-0378">Hydrolase</keyword>
<dbReference type="AlphaFoldDB" id="A0A662ZJ89"/>
<evidence type="ECO:0000313" key="18">
    <source>
        <dbReference type="EMBL" id="SFP46469.1"/>
    </source>
</evidence>
<evidence type="ECO:0000256" key="8">
    <source>
        <dbReference type="ARBA" id="ARBA00022833"/>
    </source>
</evidence>
<feature type="active site" description="Proton donor; for beta-elimination activity" evidence="15">
    <location>
        <position position="57"/>
    </location>
</feature>
<comment type="function">
    <text evidence="15">Involved in base excision repair of DNA damaged by oxidation or by mutagenic agents. Acts as DNA glycosylase that recognizes and removes damaged bases. Has a preference for oxidized purines, such as 7,8-dihydro-8-oxoguanine (8-oxoG). Has AP (apurinic/apyrimidinic) lyase activity and introduces nicks in the DNA strand. Cleaves the DNA backbone by beta-delta elimination to generate a single-strand break at the site of the removed base with both 3'- and 5'-phosphates.</text>
</comment>
<feature type="binding site" evidence="15">
    <location>
        <position position="109"/>
    </location>
    <ligand>
        <name>DNA</name>
        <dbReference type="ChEBI" id="CHEBI:16991"/>
    </ligand>
</feature>
<keyword evidence="12 15" id="KW-0511">Multifunctional enzyme</keyword>
<evidence type="ECO:0000256" key="15">
    <source>
        <dbReference type="HAMAP-Rule" id="MF_00103"/>
    </source>
</evidence>
<evidence type="ECO:0000256" key="9">
    <source>
        <dbReference type="ARBA" id="ARBA00023125"/>
    </source>
</evidence>
<evidence type="ECO:0000256" key="7">
    <source>
        <dbReference type="ARBA" id="ARBA00022801"/>
    </source>
</evidence>
<evidence type="ECO:0000256" key="1">
    <source>
        <dbReference type="ARBA" id="ARBA00001668"/>
    </source>
</evidence>
<dbReference type="EMBL" id="FOXF01000026">
    <property type="protein sequence ID" value="SFP46469.1"/>
    <property type="molecule type" value="Genomic_DNA"/>
</dbReference>
<evidence type="ECO:0000256" key="12">
    <source>
        <dbReference type="ARBA" id="ARBA00023268"/>
    </source>
</evidence>
<dbReference type="SUPFAM" id="SSF81624">
    <property type="entry name" value="N-terminal domain of MutM-like DNA repair proteins"/>
    <property type="match status" value="1"/>
</dbReference>
<feature type="domain" description="Formamidopyrimidine-DNA glycosylase catalytic" evidence="17">
    <location>
        <begin position="2"/>
        <end position="112"/>
    </location>
</feature>
<dbReference type="OrthoDB" id="9800855at2"/>
<dbReference type="PANTHER" id="PTHR22993">
    <property type="entry name" value="FORMAMIDOPYRIMIDINE-DNA GLYCOSYLASE"/>
    <property type="match status" value="1"/>
</dbReference>
<dbReference type="Pfam" id="PF06827">
    <property type="entry name" value="zf-FPG_IleRS"/>
    <property type="match status" value="1"/>
</dbReference>
<evidence type="ECO:0000256" key="10">
    <source>
        <dbReference type="ARBA" id="ARBA00023204"/>
    </source>
</evidence>
<dbReference type="GO" id="GO:0006284">
    <property type="term" value="P:base-excision repair"/>
    <property type="evidence" value="ECO:0007669"/>
    <property type="project" value="InterPro"/>
</dbReference>
<dbReference type="Proteomes" id="UP000243745">
    <property type="component" value="Unassembled WGS sequence"/>
</dbReference>
<dbReference type="FunFam" id="1.10.8.50:FF:000003">
    <property type="entry name" value="Formamidopyrimidine-DNA glycosylase"/>
    <property type="match status" value="1"/>
</dbReference>
<organism evidence="18 19">
    <name type="scientific">Ruminobacter amylophilus</name>
    <dbReference type="NCBI Taxonomy" id="867"/>
    <lineage>
        <taxon>Bacteria</taxon>
        <taxon>Pseudomonadati</taxon>
        <taxon>Pseudomonadota</taxon>
        <taxon>Gammaproteobacteria</taxon>
        <taxon>Aeromonadales</taxon>
        <taxon>Succinivibrionaceae</taxon>
        <taxon>Ruminobacter</taxon>
    </lineage>
</organism>
<dbReference type="SUPFAM" id="SSF46946">
    <property type="entry name" value="S13-like H2TH domain"/>
    <property type="match status" value="1"/>
</dbReference>
<keyword evidence="11 15" id="KW-0456">Lyase</keyword>
<feature type="active site" description="Proton donor" evidence="15">
    <location>
        <position position="3"/>
    </location>
</feature>